<protein>
    <submittedName>
        <fullName evidence="2">DUF2163 domain-containing protein</fullName>
    </submittedName>
</protein>
<organism evidence="2 3">
    <name type="scientific">Vibrio harveyi</name>
    <name type="common">Beneckea harveyi</name>
    <dbReference type="NCBI Taxonomy" id="669"/>
    <lineage>
        <taxon>Bacteria</taxon>
        <taxon>Pseudomonadati</taxon>
        <taxon>Pseudomonadota</taxon>
        <taxon>Gammaproteobacteria</taxon>
        <taxon>Vibrionales</taxon>
        <taxon>Vibrionaceae</taxon>
        <taxon>Vibrio</taxon>
    </lineage>
</organism>
<evidence type="ECO:0000313" key="2">
    <source>
        <dbReference type="EMBL" id="AMG01360.1"/>
    </source>
</evidence>
<accession>A0ABN4L963</accession>
<dbReference type="Pfam" id="PF09356">
    <property type="entry name" value="Phage_BR0599"/>
    <property type="match status" value="1"/>
</dbReference>
<dbReference type="Proteomes" id="UP000067422">
    <property type="component" value="Chromosome 2"/>
</dbReference>
<dbReference type="EMBL" id="CP014039">
    <property type="protein sequence ID" value="AMG01360.1"/>
    <property type="molecule type" value="Genomic_DNA"/>
</dbReference>
<keyword evidence="3" id="KW-1185">Reference proteome</keyword>
<dbReference type="InterPro" id="IPR018964">
    <property type="entry name" value="Phage_phiJL001_Gp84_C"/>
</dbReference>
<gene>
    <name evidence="2" type="ORF">AL538_27310</name>
</gene>
<evidence type="ECO:0000259" key="1">
    <source>
        <dbReference type="Pfam" id="PF09356"/>
    </source>
</evidence>
<feature type="domain" description="Bacteriophage phiJL001 Gp84 C-terminal" evidence="1">
    <location>
        <begin position="189"/>
        <end position="239"/>
    </location>
</feature>
<evidence type="ECO:0000313" key="3">
    <source>
        <dbReference type="Proteomes" id="UP000067422"/>
    </source>
</evidence>
<name>A0ABN4L963_VIBHA</name>
<proteinExistence type="predicted"/>
<reference evidence="2" key="1">
    <citation type="submission" date="2018-01" db="EMBL/GenBank/DDBJ databases">
        <title>FDA dAtabase for Regulatory Grade micrObial Sequences (FDA-ARGOS): Supporting development and validation of Infectious Disease Dx tests.</title>
        <authorList>
            <person name="Hoffmann M."/>
            <person name="Allard M."/>
            <person name="Evans P."/>
            <person name="Brown E."/>
            <person name="Tallon L."/>
            <person name="Sadzewicz L."/>
            <person name="Sengamalay N."/>
            <person name="Ott S."/>
            <person name="Godinez A."/>
            <person name="Nagaraj S."/>
            <person name="Vyas G."/>
            <person name="Aluvathingal J."/>
            <person name="Nadendla S."/>
            <person name="Geyer C."/>
            <person name="Sichtig H."/>
        </authorList>
    </citation>
    <scope>NUCLEOTIDE SEQUENCE</scope>
    <source>
        <strain evidence="2">FDAARGOS_107</strain>
    </source>
</reference>
<sequence>MNIANELFFFESASNVWRYTSSQDNITYKNATWVSQKIDHDQSIEQSNNPLKTTTGFKVAAGEVLANLILNLPPNQSMKIKIHRFEQGKYVVVFSGRVVGGTYNDGWITVELVPIYTDLQATGLNEGVTRQCRYALGSRKCGAQITRTKVTAKAISGRKIQFVEKLPMQFQYGVLDDGERQYFIDGQPSESEVVLLHAHSIKSGQSVDLIQGCDGTMKTCQNVFNNALNFGGAEHIPVKNPYVGDPINR</sequence>